<evidence type="ECO:0000256" key="13">
    <source>
        <dbReference type="ARBA" id="ARBA00023163"/>
    </source>
</evidence>
<dbReference type="GO" id="GO:0039645">
    <property type="term" value="P:symbiont-mediated perturbation of host cell cycle G1/S transition checkpoint"/>
    <property type="evidence" value="ECO:0007669"/>
    <property type="project" value="UniProtKB-UniRule"/>
</dbReference>
<keyword evidence="14 18" id="KW-1035">Host cytoplasm</keyword>
<accession>E7BQA1</accession>
<keyword evidence="11 18" id="KW-0238">DNA-binding</keyword>
<evidence type="ECO:0000256" key="11">
    <source>
        <dbReference type="ARBA" id="ARBA00023125"/>
    </source>
</evidence>
<dbReference type="SUPFAM" id="SSF161234">
    <property type="entry name" value="E7 C-terminal domain-like"/>
    <property type="match status" value="1"/>
</dbReference>
<evidence type="ECO:0000256" key="7">
    <source>
        <dbReference type="ARBA" id="ARBA00022771"/>
    </source>
</evidence>
<reference evidence="20 21" key="1">
    <citation type="journal article" date="2011" name="J. Gen. Virol.">
        <title>Genomic characterization of ten novel cutaneous human papillomaviruses from keratotic lesions of immunosuppressed patients.</title>
        <authorList>
            <person name="Kohler A."/>
            <person name="Gottschling M."/>
            <person name="Manning K."/>
            <person name="Lehmann M.D."/>
            <person name="Schulz E."/>
            <person name="Kruger-Corcoran D."/>
            <person name="Stockfleth E."/>
            <person name="Nindl I."/>
        </authorList>
    </citation>
    <scope>NUCLEOTIDE SEQUENCE [LARGE SCALE GENOMIC DNA]</scope>
    <source>
        <strain evidence="20">28-52</strain>
    </source>
</reference>
<sequence>MIGPEIEVGDIELQLEQLVMPANLLSDEVLSPDEDEEEELPVEPYRIDSRCKVCNSAVRLFVAASHQGIRELQQLLFADLYFICTPCAKRRVRQQNGRQ</sequence>
<dbReference type="EMBL" id="GU117633">
    <property type="protein sequence ID" value="ADQ85972.1"/>
    <property type="molecule type" value="Genomic_DNA"/>
</dbReference>
<dbReference type="GO" id="GO:0003700">
    <property type="term" value="F:DNA-binding transcription factor activity"/>
    <property type="evidence" value="ECO:0007669"/>
    <property type="project" value="UniProtKB-UniRule"/>
</dbReference>
<evidence type="ECO:0000256" key="19">
    <source>
        <dbReference type="PIRNR" id="PIRNR003407"/>
    </source>
</evidence>
<evidence type="ECO:0000256" key="9">
    <source>
        <dbReference type="ARBA" id="ARBA00022833"/>
    </source>
</evidence>
<evidence type="ECO:0000256" key="6">
    <source>
        <dbReference type="ARBA" id="ARBA00022723"/>
    </source>
</evidence>
<evidence type="ECO:0000256" key="14">
    <source>
        <dbReference type="ARBA" id="ARBA00023200"/>
    </source>
</evidence>
<dbReference type="GO" id="GO:0008270">
    <property type="term" value="F:zinc ion binding"/>
    <property type="evidence" value="ECO:0007669"/>
    <property type="project" value="UniProtKB-KW"/>
</dbReference>
<keyword evidence="1 18" id="KW-1121">Modulation of host cell cycle by virus</keyword>
<comment type="similarity">
    <text evidence="18 19">Belongs to the papillomaviridae E7 protein family.</text>
</comment>
<dbReference type="GO" id="GO:0052170">
    <property type="term" value="P:symbiont-mediated suppression of host innate immune response"/>
    <property type="evidence" value="ECO:0007669"/>
    <property type="project" value="UniProtKB-KW"/>
</dbReference>
<feature type="zinc finger region" evidence="18">
    <location>
        <begin position="51"/>
        <end position="87"/>
    </location>
</feature>
<keyword evidence="13 18" id="KW-0804">Transcription</keyword>
<comment type="subcellular location">
    <subcellularLocation>
        <location evidence="18">Host cytoplasm</location>
    </subcellularLocation>
    <subcellularLocation>
        <location evidence="18">Host nucleus</location>
    </subcellularLocation>
    <text evidence="18">Predominantly found in the host nucleus.</text>
</comment>
<gene>
    <name evidence="18 20" type="primary">E7</name>
</gene>
<evidence type="ECO:0000256" key="10">
    <source>
        <dbReference type="ARBA" id="ARBA00023015"/>
    </source>
</evidence>
<evidence type="ECO:0000313" key="21">
    <source>
        <dbReference type="Proteomes" id="UP000167318"/>
    </source>
</evidence>
<evidence type="ECO:0000256" key="1">
    <source>
        <dbReference type="ARBA" id="ARBA00022504"/>
    </source>
</evidence>
<proteinExistence type="inferred from homology"/>
<evidence type="ECO:0000256" key="15">
    <source>
        <dbReference type="ARBA" id="ARBA00023258"/>
    </source>
</evidence>
<keyword evidence="16 18" id="KW-0899">Viral immunoevasion</keyword>
<evidence type="ECO:0000313" key="20">
    <source>
        <dbReference type="EMBL" id="ADQ85972.1"/>
    </source>
</evidence>
<dbReference type="GO" id="GO:0006351">
    <property type="term" value="P:DNA-templated transcription"/>
    <property type="evidence" value="ECO:0007669"/>
    <property type="project" value="UniProtKB-UniRule"/>
</dbReference>
<evidence type="ECO:0000256" key="5">
    <source>
        <dbReference type="ARBA" id="ARBA00022632"/>
    </source>
</evidence>
<keyword evidence="2 18" id="KW-0244">Early protein</keyword>
<comment type="subunit">
    <text evidence="18">Homodimer. Homooligomer. Interacts with host RB1; this interaction induces dissociation of RB1-E2F1 complex thereby disrupting RB1 activity. Interacts with host EP300; this interaction represses EP300 transcriptional activity. Interacts with protein E2; this interaction inhibits E7 oncogenic activity. Interacts with host TMEM173/STING; this interaction impairs the ability of TMEM173/STING to sense cytosolic DNA and promote the production of type I interferon (IFN-alpha and IFN-beta).</text>
</comment>
<organism evidence="20 21">
    <name type="scientific">Human papillomavirus 133</name>
    <dbReference type="NCBI Taxonomy" id="909332"/>
    <lineage>
        <taxon>Viruses</taxon>
        <taxon>Monodnaviria</taxon>
        <taxon>Shotokuvirae</taxon>
        <taxon>Cossaviricota</taxon>
        <taxon>Papovaviricetes</taxon>
        <taxon>Zurhausenvirales</taxon>
        <taxon>Papillomaviridae</taxon>
        <taxon>Firstpapillomavirinae</taxon>
        <taxon>Gammapapillomavirus</taxon>
        <taxon>Gammapapillomavirus 10</taxon>
    </lineage>
</organism>
<dbReference type="GO" id="GO:0003677">
    <property type="term" value="F:DNA binding"/>
    <property type="evidence" value="ECO:0007669"/>
    <property type="project" value="UniProtKB-UniRule"/>
</dbReference>
<evidence type="ECO:0000256" key="12">
    <source>
        <dbReference type="ARBA" id="ARBA00023159"/>
    </source>
</evidence>
<dbReference type="GO" id="GO:0039502">
    <property type="term" value="P:symbiont-mediated suppression of host type I interferon-mediated signaling pathway"/>
    <property type="evidence" value="ECO:0007669"/>
    <property type="project" value="UniProtKB-UniRule"/>
</dbReference>
<evidence type="ECO:0000256" key="2">
    <source>
        <dbReference type="ARBA" id="ARBA00022518"/>
    </source>
</evidence>
<keyword evidence="17 18" id="KW-1078">G1/S host cell cycle checkpoint dysregulation by virus</keyword>
<keyword evidence="4 18" id="KW-0945">Host-virus interaction</keyword>
<keyword evidence="5 18" id="KW-1090">Inhibition of host innate immune response by virus</keyword>
<comment type="function">
    <text evidence="18">Plays a role in viral genome replication by driving entry of quiescent cells into the cell cycle. Stimulation of progression from G1 to S phase allows the virus to efficiently use the cellular DNA replicating machinery to achieve viral genome replication. E7 protein has both transforming and trans-activating activities. Induces the disassembly of the E2F1 transcription factor from RB1, with subsequent transcriptional activation of E2F1-regulated S-phase genes. Interferes with host histone deacetylation mediated by HDAC1 and HDAC2, leading to transcription activation. Plays also a role in the inhibition of both antiviral and antiproliferative functions of host interferon alpha. Interaction with host TMEM173/STING impairs the ability of TMEM173/STING to sense cytosolic DNA and promote the production of type I interferon (IFN-alpha and IFN-beta).</text>
</comment>
<keyword evidence="10 18" id="KW-0805">Transcription regulation</keyword>
<comment type="caution">
    <text evidence="18">Lacks conserved residue(s) required for the propagation of feature annotation.</text>
</comment>
<dbReference type="PIRSF" id="PIRSF003407">
    <property type="entry name" value="Papvi_E7"/>
    <property type="match status" value="1"/>
</dbReference>
<dbReference type="Proteomes" id="UP000167318">
    <property type="component" value="Segment"/>
</dbReference>
<evidence type="ECO:0000256" key="17">
    <source>
        <dbReference type="ARBA" id="ARBA00023309"/>
    </source>
</evidence>
<dbReference type="GO" id="GO:0030430">
    <property type="term" value="C:host cell cytoplasm"/>
    <property type="evidence" value="ECO:0007669"/>
    <property type="project" value="UniProtKB-SubCell"/>
</dbReference>
<name>E7BQA1_9PAPI</name>
<comment type="function">
    <text evidence="19">E7 protein has both transforming and trans-activating activities.</text>
</comment>
<dbReference type="Gene3D" id="3.30.160.330">
    <property type="match status" value="1"/>
</dbReference>
<evidence type="ECO:0000256" key="18">
    <source>
        <dbReference type="HAMAP-Rule" id="MF_04004"/>
    </source>
</evidence>
<protein>
    <recommendedName>
        <fullName evidence="18 19">Protein E7</fullName>
    </recommendedName>
</protein>
<dbReference type="InterPro" id="IPR000148">
    <property type="entry name" value="Papilloma_E7"/>
</dbReference>
<comment type="domain">
    <text evidence="18">The E7 terminal domain is an intrinsically disordered domain, whose flexibility and conformational transitions confer target adaptability to the oncoprotein. It allows adaptation to a variety of protein targets and exposes the PEST degradation sequence that regulates its turnover in the cell.</text>
</comment>
<evidence type="ECO:0000256" key="8">
    <source>
        <dbReference type="ARBA" id="ARBA00022830"/>
    </source>
</evidence>
<keyword evidence="9 18" id="KW-0862">Zinc</keyword>
<keyword evidence="12 18" id="KW-0010">Activator</keyword>
<evidence type="ECO:0000256" key="4">
    <source>
        <dbReference type="ARBA" id="ARBA00022581"/>
    </source>
</evidence>
<evidence type="ECO:0000256" key="16">
    <source>
        <dbReference type="ARBA" id="ARBA00023280"/>
    </source>
</evidence>
<keyword evidence="15" id="KW-0922">Interferon antiviral system evasion</keyword>
<feature type="short sequence motif" description="Nuclear export signal" evidence="18">
    <location>
        <begin position="69"/>
        <end position="77"/>
    </location>
</feature>
<dbReference type="GO" id="GO:0019904">
    <property type="term" value="F:protein domain specific binding"/>
    <property type="evidence" value="ECO:0007669"/>
    <property type="project" value="UniProtKB-UniRule"/>
</dbReference>
<dbReference type="GO" id="GO:0042025">
    <property type="term" value="C:host cell nucleus"/>
    <property type="evidence" value="ECO:0007669"/>
    <property type="project" value="UniProtKB-SubCell"/>
</dbReference>
<keyword evidence="3 18" id="KW-1048">Host nucleus</keyword>
<comment type="PTM">
    <text evidence="18">Highly phosphorylated.</text>
</comment>
<dbReference type="HAMAP" id="MF_04004">
    <property type="entry name" value="PPV_E7"/>
    <property type="match status" value="1"/>
</dbReference>
<keyword evidence="7 18" id="KW-0863">Zinc-finger</keyword>
<keyword evidence="6 18" id="KW-0479">Metal-binding</keyword>
<dbReference type="Pfam" id="PF00527">
    <property type="entry name" value="E7"/>
    <property type="match status" value="1"/>
</dbReference>
<keyword evidence="8 18" id="KW-1114">Inhibition of host interferon signaling pathway by virus</keyword>
<evidence type="ECO:0000256" key="3">
    <source>
        <dbReference type="ARBA" id="ARBA00022562"/>
    </source>
</evidence>